<keyword evidence="3" id="KW-1185">Reference proteome</keyword>
<reference evidence="2 3" key="1">
    <citation type="submission" date="2022-05" db="EMBL/GenBank/DDBJ databases">
        <title>A multi-omics perspective on studying reproductive biology in Daphnia sinensis.</title>
        <authorList>
            <person name="Jia J."/>
        </authorList>
    </citation>
    <scope>NUCLEOTIDE SEQUENCE [LARGE SCALE GENOMIC DNA]</scope>
    <source>
        <strain evidence="2 3">WSL</strain>
    </source>
</reference>
<evidence type="ECO:0000256" key="1">
    <source>
        <dbReference type="SAM" id="Phobius"/>
    </source>
</evidence>
<sequence length="72" mass="8122">MDYSNLRTGILDISYFGHKTGKLGGPPVPSRSQNDNPLLCFIHNFGMIITMIFNGSQINVRKTKPFDLFSFL</sequence>
<dbReference type="AlphaFoldDB" id="A0AAD5LD84"/>
<keyword evidence="1" id="KW-0472">Membrane</keyword>
<accession>A0AAD5LD84</accession>
<gene>
    <name evidence="2" type="ORF">GHT06_011524</name>
</gene>
<evidence type="ECO:0000313" key="2">
    <source>
        <dbReference type="EMBL" id="KAI9560576.1"/>
    </source>
</evidence>
<proteinExistence type="predicted"/>
<keyword evidence="1" id="KW-0812">Transmembrane</keyword>
<feature type="transmembrane region" description="Helical" evidence="1">
    <location>
        <begin position="36"/>
        <end position="54"/>
    </location>
</feature>
<dbReference type="Proteomes" id="UP000820818">
    <property type="component" value="Linkage Group LG3"/>
</dbReference>
<evidence type="ECO:0000313" key="3">
    <source>
        <dbReference type="Proteomes" id="UP000820818"/>
    </source>
</evidence>
<keyword evidence="1" id="KW-1133">Transmembrane helix</keyword>
<dbReference type="EMBL" id="WJBH02000003">
    <property type="protein sequence ID" value="KAI9560576.1"/>
    <property type="molecule type" value="Genomic_DNA"/>
</dbReference>
<name>A0AAD5LD84_9CRUS</name>
<organism evidence="2 3">
    <name type="scientific">Daphnia sinensis</name>
    <dbReference type="NCBI Taxonomy" id="1820382"/>
    <lineage>
        <taxon>Eukaryota</taxon>
        <taxon>Metazoa</taxon>
        <taxon>Ecdysozoa</taxon>
        <taxon>Arthropoda</taxon>
        <taxon>Crustacea</taxon>
        <taxon>Branchiopoda</taxon>
        <taxon>Diplostraca</taxon>
        <taxon>Cladocera</taxon>
        <taxon>Anomopoda</taxon>
        <taxon>Daphniidae</taxon>
        <taxon>Daphnia</taxon>
        <taxon>Daphnia similis group</taxon>
    </lineage>
</organism>
<comment type="caution">
    <text evidence="2">The sequence shown here is derived from an EMBL/GenBank/DDBJ whole genome shotgun (WGS) entry which is preliminary data.</text>
</comment>
<protein>
    <submittedName>
        <fullName evidence="2">Uncharacterized protein</fullName>
    </submittedName>
</protein>